<evidence type="ECO:0000259" key="3">
    <source>
        <dbReference type="PROSITE" id="PS51465"/>
    </source>
</evidence>
<keyword evidence="2" id="KW-0812">Transmembrane</keyword>
<name>A0A226E325_FOLCA</name>
<evidence type="ECO:0000256" key="2">
    <source>
        <dbReference type="SAM" id="Phobius"/>
    </source>
</evidence>
<feature type="region of interest" description="Disordered" evidence="1">
    <location>
        <begin position="1"/>
        <end position="102"/>
    </location>
</feature>
<gene>
    <name evidence="4" type="ORF">Fcan01_13052</name>
</gene>
<dbReference type="InterPro" id="IPR002350">
    <property type="entry name" value="Kazal_dom"/>
</dbReference>
<protein>
    <submittedName>
        <fullName evidence="4">Reticulocyte-binding protein 2 a</fullName>
    </submittedName>
</protein>
<dbReference type="OrthoDB" id="8065238at2759"/>
<keyword evidence="5" id="KW-1185">Reference proteome</keyword>
<dbReference type="CDD" id="cd00104">
    <property type="entry name" value="KAZAL_FS"/>
    <property type="match status" value="1"/>
</dbReference>
<organism evidence="4 5">
    <name type="scientific">Folsomia candida</name>
    <name type="common">Springtail</name>
    <dbReference type="NCBI Taxonomy" id="158441"/>
    <lineage>
        <taxon>Eukaryota</taxon>
        <taxon>Metazoa</taxon>
        <taxon>Ecdysozoa</taxon>
        <taxon>Arthropoda</taxon>
        <taxon>Hexapoda</taxon>
        <taxon>Collembola</taxon>
        <taxon>Entomobryomorpha</taxon>
        <taxon>Isotomoidea</taxon>
        <taxon>Isotomidae</taxon>
        <taxon>Proisotominae</taxon>
        <taxon>Folsomia</taxon>
    </lineage>
</organism>
<proteinExistence type="predicted"/>
<comment type="caution">
    <text evidence="4">The sequence shown here is derived from an EMBL/GenBank/DDBJ whole genome shotgun (WGS) entry which is preliminary data.</text>
</comment>
<accession>A0A226E325</accession>
<dbReference type="SMART" id="SM00280">
    <property type="entry name" value="KAZAL"/>
    <property type="match status" value="1"/>
</dbReference>
<evidence type="ECO:0000256" key="1">
    <source>
        <dbReference type="SAM" id="MobiDB-lite"/>
    </source>
</evidence>
<dbReference type="SUPFAM" id="SSF100895">
    <property type="entry name" value="Kazal-type serine protease inhibitors"/>
    <property type="match status" value="1"/>
</dbReference>
<dbReference type="Gene3D" id="3.30.60.30">
    <property type="match status" value="1"/>
</dbReference>
<keyword evidence="2" id="KW-0472">Membrane</keyword>
<reference evidence="4 5" key="1">
    <citation type="submission" date="2015-12" db="EMBL/GenBank/DDBJ databases">
        <title>The genome of Folsomia candida.</title>
        <authorList>
            <person name="Faddeeva A."/>
            <person name="Derks M.F."/>
            <person name="Anvar Y."/>
            <person name="Smit S."/>
            <person name="Van Straalen N."/>
            <person name="Roelofs D."/>
        </authorList>
    </citation>
    <scope>NUCLEOTIDE SEQUENCE [LARGE SCALE GENOMIC DNA]</scope>
    <source>
        <strain evidence="4 5">VU population</strain>
        <tissue evidence="4">Whole body</tissue>
    </source>
</reference>
<dbReference type="Pfam" id="PF07648">
    <property type="entry name" value="Kazal_2"/>
    <property type="match status" value="1"/>
</dbReference>
<evidence type="ECO:0000313" key="5">
    <source>
        <dbReference type="Proteomes" id="UP000198287"/>
    </source>
</evidence>
<evidence type="ECO:0000313" key="4">
    <source>
        <dbReference type="EMBL" id="OXA51983.1"/>
    </source>
</evidence>
<feature type="transmembrane region" description="Helical" evidence="2">
    <location>
        <begin position="162"/>
        <end position="182"/>
    </location>
</feature>
<dbReference type="PROSITE" id="PS51465">
    <property type="entry name" value="KAZAL_2"/>
    <property type="match status" value="1"/>
</dbReference>
<feature type="domain" description="Kazal-like" evidence="3">
    <location>
        <begin position="214"/>
        <end position="261"/>
    </location>
</feature>
<dbReference type="Proteomes" id="UP000198287">
    <property type="component" value="Unassembled WGS sequence"/>
</dbReference>
<dbReference type="AlphaFoldDB" id="A0A226E325"/>
<dbReference type="EMBL" id="LNIX01000007">
    <property type="protein sequence ID" value="OXA51983.1"/>
    <property type="molecule type" value="Genomic_DNA"/>
</dbReference>
<keyword evidence="2" id="KW-1133">Transmembrane helix</keyword>
<dbReference type="InterPro" id="IPR036058">
    <property type="entry name" value="Kazal_dom_sf"/>
</dbReference>
<sequence length="261" mass="30675">MPRKLSEKERIKRKRENEEFRRADTERNSDAKKLRRMDANLRHQEQERNTAAHAERRKVDMYREEENERNRMEHATRRGNEDYRDGENERNQMEHATRRGDQDYRDAENERNRMEHAIRLIPILNLVNSQHRCKTAKLVRVFPPRVMGILSTKRTTMEPCRFRNTILICFLVVMVILNVFVVSGEISEHEGQGKILTRNYRGLLDLLKGKKGTAPTDDNCNCVMTDQPVCGNNRVTYANPCSFKCAMQKNSKLRVVRQGAC</sequence>
<dbReference type="PROSITE" id="PS00282">
    <property type="entry name" value="KAZAL_1"/>
    <property type="match status" value="1"/>
</dbReference>